<dbReference type="Pfam" id="PF03100">
    <property type="entry name" value="CcmE"/>
    <property type="match status" value="1"/>
</dbReference>
<dbReference type="InterPro" id="IPR036127">
    <property type="entry name" value="CcmE-like_sf"/>
</dbReference>
<evidence type="ECO:0000256" key="2">
    <source>
        <dbReference type="ARBA" id="ARBA00023136"/>
    </source>
</evidence>
<sequence>MSCGIPLSCRFTTLRNYHVLVKKTPSRASNQLWKMQSLNTTLGKNFSTWIALRNPRGFLRRIKRLILKRIVVFRLIFYGSLILGVSTIVNVSKNEDIERSISPSYFLEHTPKPGERYKLSGVIVKDSIEMKKGTQDNKFRVTDYKNSISVLFKGTFPQTFREGDMCYLGGFLADPEDPTLFIATSVQANHEISVDKYIGDSNVDRFASLNMIEPTADFEYAKISELR</sequence>
<dbReference type="GO" id="GO:0005886">
    <property type="term" value="C:plasma membrane"/>
    <property type="evidence" value="ECO:0007669"/>
    <property type="project" value="InterPro"/>
</dbReference>
<organism evidence="4 5">
    <name type="scientific">Euplotes crassus</name>
    <dbReference type="NCBI Taxonomy" id="5936"/>
    <lineage>
        <taxon>Eukaryota</taxon>
        <taxon>Sar</taxon>
        <taxon>Alveolata</taxon>
        <taxon>Ciliophora</taxon>
        <taxon>Intramacronucleata</taxon>
        <taxon>Spirotrichea</taxon>
        <taxon>Hypotrichia</taxon>
        <taxon>Euplotida</taxon>
        <taxon>Euplotidae</taxon>
        <taxon>Moneuplotes</taxon>
    </lineage>
</organism>
<keyword evidence="5" id="KW-1185">Reference proteome</keyword>
<name>A0AAD1XUY7_EUPCR</name>
<evidence type="ECO:0000313" key="5">
    <source>
        <dbReference type="Proteomes" id="UP001295684"/>
    </source>
</evidence>
<evidence type="ECO:0008006" key="6">
    <source>
        <dbReference type="Google" id="ProtNLM"/>
    </source>
</evidence>
<comment type="caution">
    <text evidence="4">The sequence shown here is derived from an EMBL/GenBank/DDBJ whole genome shotgun (WGS) entry which is preliminary data.</text>
</comment>
<keyword evidence="2 3" id="KW-0472">Membrane</keyword>
<dbReference type="Gene3D" id="2.40.50.140">
    <property type="entry name" value="Nucleic acid-binding proteins"/>
    <property type="match status" value="1"/>
</dbReference>
<dbReference type="SUPFAM" id="SSF82093">
    <property type="entry name" value="Heme chaperone CcmE"/>
    <property type="match status" value="1"/>
</dbReference>
<dbReference type="EMBL" id="CAMPGE010021546">
    <property type="protein sequence ID" value="CAI2379691.1"/>
    <property type="molecule type" value="Genomic_DNA"/>
</dbReference>
<proteinExistence type="predicted"/>
<accession>A0AAD1XUY7</accession>
<dbReference type="AlphaFoldDB" id="A0AAD1XUY7"/>
<dbReference type="GO" id="GO:0017004">
    <property type="term" value="P:cytochrome complex assembly"/>
    <property type="evidence" value="ECO:0007669"/>
    <property type="project" value="InterPro"/>
</dbReference>
<evidence type="ECO:0000256" key="1">
    <source>
        <dbReference type="ARBA" id="ARBA00004370"/>
    </source>
</evidence>
<keyword evidence="3" id="KW-1133">Transmembrane helix</keyword>
<reference evidence="4" key="1">
    <citation type="submission" date="2023-07" db="EMBL/GenBank/DDBJ databases">
        <authorList>
            <consortium name="AG Swart"/>
            <person name="Singh M."/>
            <person name="Singh A."/>
            <person name="Seah K."/>
            <person name="Emmerich C."/>
        </authorList>
    </citation>
    <scope>NUCLEOTIDE SEQUENCE</scope>
    <source>
        <strain evidence="4">DP1</strain>
    </source>
</reference>
<feature type="transmembrane region" description="Helical" evidence="3">
    <location>
        <begin position="70"/>
        <end position="89"/>
    </location>
</feature>
<dbReference type="InterPro" id="IPR012340">
    <property type="entry name" value="NA-bd_OB-fold"/>
</dbReference>
<protein>
    <recommendedName>
        <fullName evidence="6">Cytochrome c maturation protein CcmE</fullName>
    </recommendedName>
</protein>
<dbReference type="GO" id="GO:0017003">
    <property type="term" value="P:protein-heme linkage"/>
    <property type="evidence" value="ECO:0007669"/>
    <property type="project" value="InterPro"/>
</dbReference>
<dbReference type="GO" id="GO:0020037">
    <property type="term" value="F:heme binding"/>
    <property type="evidence" value="ECO:0007669"/>
    <property type="project" value="InterPro"/>
</dbReference>
<gene>
    <name evidence="4" type="ORF">ECRASSUSDP1_LOCUS21104</name>
</gene>
<dbReference type="Proteomes" id="UP001295684">
    <property type="component" value="Unassembled WGS sequence"/>
</dbReference>
<evidence type="ECO:0000256" key="3">
    <source>
        <dbReference type="SAM" id="Phobius"/>
    </source>
</evidence>
<dbReference type="InterPro" id="IPR004329">
    <property type="entry name" value="CcmE"/>
</dbReference>
<evidence type="ECO:0000313" key="4">
    <source>
        <dbReference type="EMBL" id="CAI2379691.1"/>
    </source>
</evidence>
<keyword evidence="3" id="KW-0812">Transmembrane</keyword>
<comment type="subcellular location">
    <subcellularLocation>
        <location evidence="1">Membrane</location>
    </subcellularLocation>
</comment>